<dbReference type="NCBIfam" id="TIGR00744">
    <property type="entry name" value="ROK_glcA_fam"/>
    <property type="match status" value="1"/>
</dbReference>
<evidence type="ECO:0000256" key="3">
    <source>
        <dbReference type="ARBA" id="ARBA00014701"/>
    </source>
</evidence>
<reference evidence="9 10" key="1">
    <citation type="submission" date="2016-10" db="EMBL/GenBank/DDBJ databases">
        <authorList>
            <person name="de Groot N.N."/>
        </authorList>
    </citation>
    <scope>NUCLEOTIDE SEQUENCE [LARGE SCALE GENOMIC DNA]</scope>
    <source>
        <strain evidence="9 10">DSM 15695</strain>
    </source>
</reference>
<gene>
    <name evidence="9" type="ORF">SAMN04488558_101305</name>
</gene>
<evidence type="ECO:0000256" key="7">
    <source>
        <dbReference type="ARBA" id="ARBA00022840"/>
    </source>
</evidence>
<keyword evidence="10" id="KW-1185">Reference proteome</keyword>
<dbReference type="PANTHER" id="PTHR18964:SF149">
    <property type="entry name" value="BIFUNCTIONAL UDP-N-ACETYLGLUCOSAMINE 2-EPIMERASE_N-ACETYLMANNOSAMINE KINASE"/>
    <property type="match status" value="1"/>
</dbReference>
<dbReference type="GO" id="GO:0005737">
    <property type="term" value="C:cytoplasm"/>
    <property type="evidence" value="ECO:0007669"/>
    <property type="project" value="InterPro"/>
</dbReference>
<keyword evidence="5" id="KW-0547">Nucleotide-binding</keyword>
<dbReference type="PROSITE" id="PS01125">
    <property type="entry name" value="ROK"/>
    <property type="match status" value="1"/>
</dbReference>
<dbReference type="InterPro" id="IPR000600">
    <property type="entry name" value="ROK"/>
</dbReference>
<dbReference type="InterPro" id="IPR004654">
    <property type="entry name" value="ROK_glcA"/>
</dbReference>
<evidence type="ECO:0000313" key="9">
    <source>
        <dbReference type="EMBL" id="SEP66689.1"/>
    </source>
</evidence>
<organism evidence="9 10">
    <name type="scientific">Ignavigranum ruoffiae</name>
    <dbReference type="NCBI Taxonomy" id="89093"/>
    <lineage>
        <taxon>Bacteria</taxon>
        <taxon>Bacillati</taxon>
        <taxon>Bacillota</taxon>
        <taxon>Bacilli</taxon>
        <taxon>Lactobacillales</taxon>
        <taxon>Aerococcaceae</taxon>
        <taxon>Ignavigranum</taxon>
    </lineage>
</organism>
<dbReference type="STRING" id="89093.SAMN04488558_101305"/>
<keyword evidence="6 9" id="KW-0418">Kinase</keyword>
<dbReference type="EC" id="2.7.1.2" evidence="2"/>
<evidence type="ECO:0000256" key="4">
    <source>
        <dbReference type="ARBA" id="ARBA00022679"/>
    </source>
</evidence>
<dbReference type="PANTHER" id="PTHR18964">
    <property type="entry name" value="ROK (REPRESSOR, ORF, KINASE) FAMILY"/>
    <property type="match status" value="1"/>
</dbReference>
<comment type="similarity">
    <text evidence="1">Belongs to the ROK (NagC/XylR) family.</text>
</comment>
<dbReference type="SUPFAM" id="SSF53067">
    <property type="entry name" value="Actin-like ATPase domain"/>
    <property type="match status" value="1"/>
</dbReference>
<dbReference type="RefSeq" id="WP_092570061.1">
    <property type="nucleotide sequence ID" value="NZ_CP149446.1"/>
</dbReference>
<accession>A0A1H8ZQA6</accession>
<dbReference type="GO" id="GO:0005524">
    <property type="term" value="F:ATP binding"/>
    <property type="evidence" value="ECO:0007669"/>
    <property type="project" value="UniProtKB-KW"/>
</dbReference>
<evidence type="ECO:0000256" key="5">
    <source>
        <dbReference type="ARBA" id="ARBA00022741"/>
    </source>
</evidence>
<dbReference type="GO" id="GO:0004340">
    <property type="term" value="F:glucokinase activity"/>
    <property type="evidence" value="ECO:0007669"/>
    <property type="project" value="UniProtKB-EC"/>
</dbReference>
<evidence type="ECO:0000256" key="1">
    <source>
        <dbReference type="ARBA" id="ARBA00006479"/>
    </source>
</evidence>
<dbReference type="EMBL" id="FOEN01000001">
    <property type="protein sequence ID" value="SEP66689.1"/>
    <property type="molecule type" value="Genomic_DNA"/>
</dbReference>
<keyword evidence="7" id="KW-0067">ATP-binding</keyword>
<evidence type="ECO:0000313" key="10">
    <source>
        <dbReference type="Proteomes" id="UP000198833"/>
    </source>
</evidence>
<dbReference type="OrthoDB" id="9810372at2"/>
<evidence type="ECO:0000256" key="8">
    <source>
        <dbReference type="ARBA" id="ARBA00032386"/>
    </source>
</evidence>
<dbReference type="InterPro" id="IPR043129">
    <property type="entry name" value="ATPase_NBD"/>
</dbReference>
<keyword evidence="4" id="KW-0808">Transferase</keyword>
<dbReference type="Pfam" id="PF00480">
    <property type="entry name" value="ROK"/>
    <property type="match status" value="1"/>
</dbReference>
<evidence type="ECO:0000256" key="6">
    <source>
        <dbReference type="ARBA" id="ARBA00022777"/>
    </source>
</evidence>
<proteinExistence type="inferred from homology"/>
<dbReference type="Proteomes" id="UP000198833">
    <property type="component" value="Unassembled WGS sequence"/>
</dbReference>
<dbReference type="AlphaFoldDB" id="A0A1H8ZQA6"/>
<dbReference type="GO" id="GO:0006096">
    <property type="term" value="P:glycolytic process"/>
    <property type="evidence" value="ECO:0007669"/>
    <property type="project" value="InterPro"/>
</dbReference>
<sequence length="326" mass="34710">MSKKIIAIDLGGTSTKMAIVSGQGEILQKWSIATNILDQGQHIVPDMIKSLQDRLALYKMTEADFLGIGLGSPGTIDQAAGTIEGAYNLNWAQAQPVRELFSQAFDLPFYMDNDANVAALGEQWQGAGDGLSDVVMVTLGTGVGGGIVVNHQLVHGAVGAAGEIGHITIDPELDFECTCGKKGCLETVASATGIVNLARHFAESYAGDSEIKQMIDDGQLVSAKDIFDQAQLGDHFAQSVVEQFCQYLGLACSHIANMLNPQKIVLGGGVSHAGVYLLERTHQYMNQYCFTQVRESTDLVLARLGNDAGLLGAAQLVNLIQNGVRE</sequence>
<name>A0A1H8ZQA6_9LACT</name>
<evidence type="ECO:0000256" key="2">
    <source>
        <dbReference type="ARBA" id="ARBA00012323"/>
    </source>
</evidence>
<protein>
    <recommendedName>
        <fullName evidence="3">Glucokinase</fullName>
        <ecNumber evidence="2">2.7.1.2</ecNumber>
    </recommendedName>
    <alternativeName>
        <fullName evidence="8">Glucose kinase</fullName>
    </alternativeName>
</protein>
<dbReference type="InterPro" id="IPR049874">
    <property type="entry name" value="ROK_cs"/>
</dbReference>
<dbReference type="Gene3D" id="3.30.420.40">
    <property type="match status" value="2"/>
</dbReference>